<dbReference type="GO" id="GO:0032259">
    <property type="term" value="P:methylation"/>
    <property type="evidence" value="ECO:0007669"/>
    <property type="project" value="UniProtKB-KW"/>
</dbReference>
<accession>A0A934SC18</accession>
<dbReference type="InterPro" id="IPR053202">
    <property type="entry name" value="EGF_Rcpt_Signaling_Reg"/>
</dbReference>
<dbReference type="AlphaFoldDB" id="A0A934SC18"/>
<evidence type="ECO:0000259" key="2">
    <source>
        <dbReference type="Pfam" id="PF05050"/>
    </source>
</evidence>
<dbReference type="Gene3D" id="3.40.50.150">
    <property type="entry name" value="Vaccinia Virus protein VP39"/>
    <property type="match status" value="1"/>
</dbReference>
<keyword evidence="3" id="KW-0808">Transferase</keyword>
<dbReference type="GO" id="GO:0005737">
    <property type="term" value="C:cytoplasm"/>
    <property type="evidence" value="ECO:0007669"/>
    <property type="project" value="GOC"/>
</dbReference>
<name>A0A934SC18_9RHOB</name>
<feature type="domain" description="Methyltransferase FkbM" evidence="2">
    <location>
        <begin position="73"/>
        <end position="235"/>
    </location>
</feature>
<evidence type="ECO:0000313" key="3">
    <source>
        <dbReference type="EMBL" id="MBK4215157.1"/>
    </source>
</evidence>
<sequence length="258" mass="29223">MSLQPTPKAESSAAQDEAQDGASGQKESQAGAEPKGPPNKKRRKFAITHWGQSAEDAVLRRFVGAKKDGFYVDVGAHHPIRISNTYLFHKLGWHGVNIDANKDTIDLFNKFRPNDRNIHALVGERTEQPLTFTIFKGETRSTAHEEKTQRLEKKFEVLSKQEMSPVPLREILDANVPPGQHIDIMNVDIEGFDIQALQTNDWSKYRPDYICVEDFNFKNGRTSDTREFMTSIGYICVSHCYDTSIYHTNPSTEAKVQP</sequence>
<evidence type="ECO:0000313" key="4">
    <source>
        <dbReference type="Proteomes" id="UP000640485"/>
    </source>
</evidence>
<feature type="region of interest" description="Disordered" evidence="1">
    <location>
        <begin position="1"/>
        <end position="41"/>
    </location>
</feature>
<evidence type="ECO:0000256" key="1">
    <source>
        <dbReference type="SAM" id="MobiDB-lite"/>
    </source>
</evidence>
<keyword evidence="4" id="KW-1185">Reference proteome</keyword>
<dbReference type="InterPro" id="IPR029063">
    <property type="entry name" value="SAM-dependent_MTases_sf"/>
</dbReference>
<protein>
    <submittedName>
        <fullName evidence="3">FkbM family methyltransferase</fullName>
    </submittedName>
</protein>
<gene>
    <name evidence="3" type="ORF">JJJ17_04380</name>
</gene>
<dbReference type="Pfam" id="PF05050">
    <property type="entry name" value="Methyltransf_21"/>
    <property type="match status" value="1"/>
</dbReference>
<dbReference type="InterPro" id="IPR006342">
    <property type="entry name" value="FkbM_mtfrase"/>
</dbReference>
<keyword evidence="3" id="KW-0489">Methyltransferase</keyword>
<dbReference type="SUPFAM" id="SSF53335">
    <property type="entry name" value="S-adenosyl-L-methionine-dependent methyltransferases"/>
    <property type="match status" value="1"/>
</dbReference>
<dbReference type="Proteomes" id="UP000640485">
    <property type="component" value="Unassembled WGS sequence"/>
</dbReference>
<dbReference type="EMBL" id="JAEPRQ010000001">
    <property type="protein sequence ID" value="MBK4215157.1"/>
    <property type="molecule type" value="Genomic_DNA"/>
</dbReference>
<comment type="caution">
    <text evidence="3">The sequence shown here is derived from an EMBL/GenBank/DDBJ whole genome shotgun (WGS) entry which is preliminary data.</text>
</comment>
<dbReference type="GO" id="GO:0006888">
    <property type="term" value="P:endoplasmic reticulum to Golgi vesicle-mediated transport"/>
    <property type="evidence" value="ECO:0007669"/>
    <property type="project" value="TreeGrafter"/>
</dbReference>
<dbReference type="GO" id="GO:0008168">
    <property type="term" value="F:methyltransferase activity"/>
    <property type="evidence" value="ECO:0007669"/>
    <property type="project" value="UniProtKB-KW"/>
</dbReference>
<organism evidence="3 4">
    <name type="scientific">Paracoccus caeni</name>
    <dbReference type="NCBI Taxonomy" id="657651"/>
    <lineage>
        <taxon>Bacteria</taxon>
        <taxon>Pseudomonadati</taxon>
        <taxon>Pseudomonadota</taxon>
        <taxon>Alphaproteobacteria</taxon>
        <taxon>Rhodobacterales</taxon>
        <taxon>Paracoccaceae</taxon>
        <taxon>Paracoccus</taxon>
    </lineage>
</organism>
<dbReference type="PANTHER" id="PTHR34009">
    <property type="entry name" value="PROTEIN STAR"/>
    <property type="match status" value="1"/>
</dbReference>
<dbReference type="GO" id="GO:0005886">
    <property type="term" value="C:plasma membrane"/>
    <property type="evidence" value="ECO:0007669"/>
    <property type="project" value="TreeGrafter"/>
</dbReference>
<dbReference type="RefSeq" id="WP_200684043.1">
    <property type="nucleotide sequence ID" value="NZ_JAEPRQ010000001.1"/>
</dbReference>
<reference evidence="3" key="1">
    <citation type="submission" date="2021-01" db="EMBL/GenBank/DDBJ databases">
        <title>Paracoccus amoyensis sp. nov., isolated from the surface seawater along the coast of Xiamen Island, China.</title>
        <authorList>
            <person name="Lyu L."/>
        </authorList>
    </citation>
    <scope>NUCLEOTIDE SEQUENCE</scope>
    <source>
        <strain evidence="3">MJ17</strain>
    </source>
</reference>
<proteinExistence type="predicted"/>
<dbReference type="GO" id="GO:0016197">
    <property type="term" value="P:endosomal transport"/>
    <property type="evidence" value="ECO:0007669"/>
    <property type="project" value="TreeGrafter"/>
</dbReference>
<dbReference type="PANTHER" id="PTHR34009:SF2">
    <property type="entry name" value="PROTEIN STAR"/>
    <property type="match status" value="1"/>
</dbReference>